<proteinExistence type="inferred from homology"/>
<dbReference type="InterPro" id="IPR000387">
    <property type="entry name" value="Tyr_Pase_dom"/>
</dbReference>
<dbReference type="PANTHER" id="PTHR10159">
    <property type="entry name" value="DUAL SPECIFICITY PROTEIN PHOSPHATASE"/>
    <property type="match status" value="1"/>
</dbReference>
<dbReference type="SMART" id="SM00195">
    <property type="entry name" value="DSPc"/>
    <property type="match status" value="1"/>
</dbReference>
<keyword evidence="4" id="KW-0904">Protein phosphatase</keyword>
<accession>A0A814LFF0</accession>
<evidence type="ECO:0000313" key="7">
    <source>
        <dbReference type="EMBL" id="CAF1065019.1"/>
    </source>
</evidence>
<dbReference type="SMART" id="SM00404">
    <property type="entry name" value="PTPc_motif"/>
    <property type="match status" value="1"/>
</dbReference>
<dbReference type="GO" id="GO:0005737">
    <property type="term" value="C:cytoplasm"/>
    <property type="evidence" value="ECO:0007669"/>
    <property type="project" value="TreeGrafter"/>
</dbReference>
<name>A0A814LFF0_9BILA</name>
<dbReference type="Pfam" id="PF00782">
    <property type="entry name" value="DSPc"/>
    <property type="match status" value="1"/>
</dbReference>
<evidence type="ECO:0000256" key="2">
    <source>
        <dbReference type="ARBA" id="ARBA00013064"/>
    </source>
</evidence>
<feature type="domain" description="Tyrosine specific protein phosphatases" evidence="6">
    <location>
        <begin position="164"/>
        <end position="223"/>
    </location>
</feature>
<dbReference type="InterPro" id="IPR003595">
    <property type="entry name" value="Tyr_Pase_cat"/>
</dbReference>
<comment type="caution">
    <text evidence="7">The sequence shown here is derived from an EMBL/GenBank/DDBJ whole genome shotgun (WGS) entry which is preliminary data.</text>
</comment>
<evidence type="ECO:0000259" key="6">
    <source>
        <dbReference type="PROSITE" id="PS50056"/>
    </source>
</evidence>
<dbReference type="Gene3D" id="3.90.190.10">
    <property type="entry name" value="Protein tyrosine phosphatase superfamily"/>
    <property type="match status" value="1"/>
</dbReference>
<dbReference type="AlphaFoldDB" id="A0A814LFF0"/>
<dbReference type="PROSITE" id="PS50056">
    <property type="entry name" value="TYR_PHOSPHATASE_2"/>
    <property type="match status" value="1"/>
</dbReference>
<sequence length="264" mass="30725">MINNNIEEEDNFLDKNLKDILINTLGTTNEELNSLEKLIKIQKNKINSFDGNHTQPSIVIDNFLYHGDLGHAIDMDLLLDLHIQHIINNKINSFDGNRSQPSIVIDNFLYHGDLGHAIDMDLLLDLHIQHIINVCDCSLDDQIKQVFHVLWINDLEDSLSSDIKKYFDQTNQFLEECKIKNQKVLVHCQAGISRSSSIVLAYLIRYHNDSLEKAYEYLLERRPIAAPNYNFLIQLMRYEKELKNKSQLDDKYNPIKPIKDTTDF</sequence>
<keyword evidence="3" id="KW-0378">Hydrolase</keyword>
<evidence type="ECO:0000259" key="5">
    <source>
        <dbReference type="PROSITE" id="PS50054"/>
    </source>
</evidence>
<dbReference type="PROSITE" id="PS00383">
    <property type="entry name" value="TYR_PHOSPHATASE_1"/>
    <property type="match status" value="1"/>
</dbReference>
<feature type="domain" description="Tyrosine-protein phosphatase" evidence="5">
    <location>
        <begin position="100"/>
        <end position="244"/>
    </location>
</feature>
<dbReference type="EC" id="3.1.3.48" evidence="2"/>
<protein>
    <recommendedName>
        <fullName evidence="2">protein-tyrosine-phosphatase</fullName>
        <ecNumber evidence="2">3.1.3.48</ecNumber>
    </recommendedName>
</protein>
<evidence type="ECO:0000256" key="4">
    <source>
        <dbReference type="ARBA" id="ARBA00022912"/>
    </source>
</evidence>
<dbReference type="GO" id="GO:0043409">
    <property type="term" value="P:negative regulation of MAPK cascade"/>
    <property type="evidence" value="ECO:0007669"/>
    <property type="project" value="TreeGrafter"/>
</dbReference>
<dbReference type="SUPFAM" id="SSF52799">
    <property type="entry name" value="(Phosphotyrosine protein) phosphatases II"/>
    <property type="match status" value="1"/>
</dbReference>
<dbReference type="PROSITE" id="PS50054">
    <property type="entry name" value="TYR_PHOSPHATASE_DUAL"/>
    <property type="match status" value="1"/>
</dbReference>
<organism evidence="7 8">
    <name type="scientific">Adineta steineri</name>
    <dbReference type="NCBI Taxonomy" id="433720"/>
    <lineage>
        <taxon>Eukaryota</taxon>
        <taxon>Metazoa</taxon>
        <taxon>Spiralia</taxon>
        <taxon>Gnathifera</taxon>
        <taxon>Rotifera</taxon>
        <taxon>Eurotatoria</taxon>
        <taxon>Bdelloidea</taxon>
        <taxon>Adinetida</taxon>
        <taxon>Adinetidae</taxon>
        <taxon>Adineta</taxon>
    </lineage>
</organism>
<dbReference type="InterPro" id="IPR020422">
    <property type="entry name" value="TYR_PHOSPHATASE_DUAL_dom"/>
</dbReference>
<dbReference type="InterPro" id="IPR000340">
    <property type="entry name" value="Dual-sp_phosphatase_cat-dom"/>
</dbReference>
<dbReference type="EMBL" id="CAJNOG010000197">
    <property type="protein sequence ID" value="CAF1065019.1"/>
    <property type="molecule type" value="Genomic_DNA"/>
</dbReference>
<evidence type="ECO:0000313" key="8">
    <source>
        <dbReference type="Proteomes" id="UP000663845"/>
    </source>
</evidence>
<dbReference type="PANTHER" id="PTHR10159:SF519">
    <property type="entry name" value="DUAL SPECIFICITY PROTEIN PHOSPHATASE MPK3"/>
    <property type="match status" value="1"/>
</dbReference>
<dbReference type="GO" id="GO:0004725">
    <property type="term" value="F:protein tyrosine phosphatase activity"/>
    <property type="evidence" value="ECO:0007669"/>
    <property type="project" value="UniProtKB-EC"/>
</dbReference>
<dbReference type="CDD" id="cd14498">
    <property type="entry name" value="DSP"/>
    <property type="match status" value="1"/>
</dbReference>
<dbReference type="Proteomes" id="UP000663845">
    <property type="component" value="Unassembled WGS sequence"/>
</dbReference>
<evidence type="ECO:0000256" key="3">
    <source>
        <dbReference type="ARBA" id="ARBA00022801"/>
    </source>
</evidence>
<dbReference type="InterPro" id="IPR029021">
    <property type="entry name" value="Prot-tyrosine_phosphatase-like"/>
</dbReference>
<gene>
    <name evidence="7" type="ORF">JYZ213_LOCUS19432</name>
</gene>
<comment type="similarity">
    <text evidence="1">Belongs to the protein-tyrosine phosphatase family. Non-receptor class dual specificity subfamily.</text>
</comment>
<reference evidence="7" key="1">
    <citation type="submission" date="2021-02" db="EMBL/GenBank/DDBJ databases">
        <authorList>
            <person name="Nowell W R."/>
        </authorList>
    </citation>
    <scope>NUCLEOTIDE SEQUENCE</scope>
</reference>
<evidence type="ECO:0000256" key="1">
    <source>
        <dbReference type="ARBA" id="ARBA00008601"/>
    </source>
</evidence>
<dbReference type="InterPro" id="IPR016130">
    <property type="entry name" value="Tyr_Pase_AS"/>
</dbReference>